<sequence length="266" mass="29445">MTQKTVFVSGAGRGIGRDIAERFAKEGYLVGAYTRSGHFEWGQNDPNVVQGKMDSSDPEDYKRAIEDFMKHTDGRLDILINNAGVAVIGEFEAQKFEDEKRLFDVNVMGYINGIHAALPYLKNTPGAQIVNISSAASFVGTPDLAVYSAAKFAIRGLTEALDIEFMKYGIRIIDVNPLFVKTDMVEKELEKGYTIPILKTLGLKLTVSDVTDVVWTATRPEKQKSSRLHWAVGKQARALSHQHFLPNAAPRALTRAMAKRNAKKGQ</sequence>
<reference evidence="5 6" key="1">
    <citation type="journal article" date="2015" name="Genome Announc.">
        <title>Complete Genome Sequences for Two Strains of a Novel Fastidious, Partially Acid-Fast, Gram-Positive Corynebacterineae Bacterium, Derived from Human Clinical Samples.</title>
        <authorList>
            <person name="Nicholson A.C."/>
            <person name="Bell M."/>
            <person name="Humrighouse B.W."/>
            <person name="McQuiston J.R."/>
        </authorList>
    </citation>
    <scope>NUCLEOTIDE SEQUENCE [LARGE SCALE GENOMIC DNA]</scope>
    <source>
        <strain evidence="5 6">X1698</strain>
    </source>
</reference>
<dbReference type="Pfam" id="PF00106">
    <property type="entry name" value="adh_short"/>
    <property type="match status" value="1"/>
</dbReference>
<evidence type="ECO:0000313" key="6">
    <source>
        <dbReference type="Proteomes" id="UP000068137"/>
    </source>
</evidence>
<gene>
    <name evidence="5" type="ORF">AL705_04895</name>
</gene>
<dbReference type="GO" id="GO:0016491">
    <property type="term" value="F:oxidoreductase activity"/>
    <property type="evidence" value="ECO:0007669"/>
    <property type="project" value="UniProtKB-KW"/>
</dbReference>
<dbReference type="STRING" id="1528099.AL705_04895"/>
<evidence type="ECO:0000256" key="1">
    <source>
        <dbReference type="ARBA" id="ARBA00006484"/>
    </source>
</evidence>
<comment type="similarity">
    <text evidence="1 4">Belongs to the short-chain dehydrogenases/reductases (SDR) family.</text>
</comment>
<protein>
    <recommendedName>
        <fullName evidence="7">Short-chain dehydrogenase</fullName>
    </recommendedName>
</protein>
<dbReference type="PATRIC" id="fig|1562462.4.peg.1009"/>
<dbReference type="OrthoDB" id="658698at2"/>
<dbReference type="EMBL" id="CP012390">
    <property type="protein sequence ID" value="ALE19061.1"/>
    <property type="molecule type" value="Genomic_DNA"/>
</dbReference>
<dbReference type="InterPro" id="IPR036291">
    <property type="entry name" value="NAD(P)-bd_dom_sf"/>
</dbReference>
<dbReference type="PANTHER" id="PTHR43391:SF14">
    <property type="entry name" value="DEHYDROGENASE_REDUCTASE SDR FAMILY PROTEIN 7-LIKE"/>
    <property type="match status" value="1"/>
</dbReference>
<dbReference type="InterPro" id="IPR002347">
    <property type="entry name" value="SDR_fam"/>
</dbReference>
<dbReference type="Proteomes" id="UP000068137">
    <property type="component" value="Chromosome"/>
</dbReference>
<dbReference type="Gene3D" id="3.40.50.720">
    <property type="entry name" value="NAD(P)-binding Rossmann-like Domain"/>
    <property type="match status" value="1"/>
</dbReference>
<evidence type="ECO:0000256" key="3">
    <source>
        <dbReference type="ARBA" id="ARBA00023002"/>
    </source>
</evidence>
<proteinExistence type="inferred from homology"/>
<name>A0A0M4MZX5_9ACTN</name>
<evidence type="ECO:0008006" key="7">
    <source>
        <dbReference type="Google" id="ProtNLM"/>
    </source>
</evidence>
<dbReference type="PANTHER" id="PTHR43391">
    <property type="entry name" value="RETINOL DEHYDROGENASE-RELATED"/>
    <property type="match status" value="1"/>
</dbReference>
<dbReference type="RefSeq" id="WP_053962061.1">
    <property type="nucleotide sequence ID" value="NZ_CP012390.1"/>
</dbReference>
<keyword evidence="2" id="KW-0521">NADP</keyword>
<evidence type="ECO:0000313" key="5">
    <source>
        <dbReference type="EMBL" id="ALE19061.1"/>
    </source>
</evidence>
<keyword evidence="3" id="KW-0560">Oxidoreductase</keyword>
<dbReference type="SUPFAM" id="SSF51735">
    <property type="entry name" value="NAD(P)-binding Rossmann-fold domains"/>
    <property type="match status" value="1"/>
</dbReference>
<dbReference type="KEGG" id="cbq:AL705_04895"/>
<dbReference type="NCBIfam" id="NF006123">
    <property type="entry name" value="PRK08267.1"/>
    <property type="match status" value="1"/>
</dbReference>
<accession>A0A0M4MZX5</accession>
<evidence type="ECO:0000256" key="2">
    <source>
        <dbReference type="ARBA" id="ARBA00022857"/>
    </source>
</evidence>
<dbReference type="PRINTS" id="PR00081">
    <property type="entry name" value="GDHRDH"/>
</dbReference>
<evidence type="ECO:0000256" key="4">
    <source>
        <dbReference type="RuleBase" id="RU000363"/>
    </source>
</evidence>
<organism evidence="5 6">
    <name type="scientific">Lawsonella clevelandensis</name>
    <dbReference type="NCBI Taxonomy" id="1528099"/>
    <lineage>
        <taxon>Bacteria</taxon>
        <taxon>Bacillati</taxon>
        <taxon>Actinomycetota</taxon>
        <taxon>Actinomycetes</taxon>
        <taxon>Mycobacteriales</taxon>
        <taxon>Lawsonellaceae</taxon>
        <taxon>Lawsonella</taxon>
    </lineage>
</organism>
<dbReference type="AlphaFoldDB" id="A0A0M4MZX5"/>
<dbReference type="PRINTS" id="PR00080">
    <property type="entry name" value="SDRFAMILY"/>
</dbReference>